<evidence type="ECO:0000313" key="2">
    <source>
        <dbReference type="EMBL" id="KAK3877967.1"/>
    </source>
</evidence>
<organism evidence="2 3">
    <name type="scientific">Petrolisthes cinctipes</name>
    <name type="common">Flat porcelain crab</name>
    <dbReference type="NCBI Taxonomy" id="88211"/>
    <lineage>
        <taxon>Eukaryota</taxon>
        <taxon>Metazoa</taxon>
        <taxon>Ecdysozoa</taxon>
        <taxon>Arthropoda</taxon>
        <taxon>Crustacea</taxon>
        <taxon>Multicrustacea</taxon>
        <taxon>Malacostraca</taxon>
        <taxon>Eumalacostraca</taxon>
        <taxon>Eucarida</taxon>
        <taxon>Decapoda</taxon>
        <taxon>Pleocyemata</taxon>
        <taxon>Anomura</taxon>
        <taxon>Galatheoidea</taxon>
        <taxon>Porcellanidae</taxon>
        <taxon>Petrolisthes</taxon>
    </lineage>
</organism>
<keyword evidence="3" id="KW-1185">Reference proteome</keyword>
<protein>
    <submittedName>
        <fullName evidence="2">Uncharacterized protein</fullName>
    </submittedName>
</protein>
<reference evidence="2" key="1">
    <citation type="submission" date="2023-10" db="EMBL/GenBank/DDBJ databases">
        <title>Genome assemblies of two species of porcelain crab, Petrolisthes cinctipes and Petrolisthes manimaculis (Anomura: Porcellanidae).</title>
        <authorList>
            <person name="Angst P."/>
        </authorList>
    </citation>
    <scope>NUCLEOTIDE SEQUENCE</scope>
    <source>
        <strain evidence="2">PB745_01</strain>
        <tissue evidence="2">Gill</tissue>
    </source>
</reference>
<feature type="signal peptide" evidence="1">
    <location>
        <begin position="1"/>
        <end position="20"/>
    </location>
</feature>
<comment type="caution">
    <text evidence="2">The sequence shown here is derived from an EMBL/GenBank/DDBJ whole genome shotgun (WGS) entry which is preliminary data.</text>
</comment>
<evidence type="ECO:0000256" key="1">
    <source>
        <dbReference type="SAM" id="SignalP"/>
    </source>
</evidence>
<accession>A0AAE1FRM1</accession>
<dbReference type="EMBL" id="JAWQEG010001607">
    <property type="protein sequence ID" value="KAK3877967.1"/>
    <property type="molecule type" value="Genomic_DNA"/>
</dbReference>
<sequence>MTSPSFLVVRLLLVVVCVFGEDTLDVSSTTSSMVKEKMEKGGVREKKSVGNLLNTCPPVTQYLTLITTQLAESTRYLTSYSYVPTSVVKGVTETIVHTSTIDASQTITAFPSPVIVTHTQVVTVNHYTTELYGVDHTSVVDVTETRDVTDKHILHTYQARASVRDADPDRAALRTHHHPHQHGG</sequence>
<dbReference type="AlphaFoldDB" id="A0AAE1FRM1"/>
<keyword evidence="1" id="KW-0732">Signal</keyword>
<gene>
    <name evidence="2" type="ORF">Pcinc_017369</name>
</gene>
<proteinExistence type="predicted"/>
<name>A0AAE1FRM1_PETCI</name>
<dbReference type="Proteomes" id="UP001286313">
    <property type="component" value="Unassembled WGS sequence"/>
</dbReference>
<feature type="chain" id="PRO_5042128008" evidence="1">
    <location>
        <begin position="21"/>
        <end position="184"/>
    </location>
</feature>
<evidence type="ECO:0000313" key="3">
    <source>
        <dbReference type="Proteomes" id="UP001286313"/>
    </source>
</evidence>